<keyword evidence="8" id="KW-0175">Coiled coil</keyword>
<evidence type="ECO:0000313" key="11">
    <source>
        <dbReference type="Proteomes" id="UP000574317"/>
    </source>
</evidence>
<evidence type="ECO:0000256" key="4">
    <source>
        <dbReference type="ARBA" id="ARBA00023128"/>
    </source>
</evidence>
<dbReference type="Proteomes" id="UP000574317">
    <property type="component" value="Unassembled WGS sequence"/>
</dbReference>
<protein>
    <recommendedName>
        <fullName evidence="7">Large ribosomal subunit protein mL54</fullName>
    </recommendedName>
</protein>
<comment type="similarity">
    <text evidence="6">Belongs to the mitochondrion-specific ribosomal protein mL54 family.</text>
</comment>
<keyword evidence="11" id="KW-1185">Reference proteome</keyword>
<evidence type="ECO:0000256" key="1">
    <source>
        <dbReference type="ARBA" id="ARBA00004173"/>
    </source>
</evidence>
<evidence type="ECO:0000256" key="2">
    <source>
        <dbReference type="ARBA" id="ARBA00022946"/>
    </source>
</evidence>
<dbReference type="Pfam" id="PF08561">
    <property type="entry name" value="Ribosomal_L37"/>
    <property type="match status" value="1"/>
</dbReference>
<organism evidence="10 11">
    <name type="scientific">Fusarium napiforme</name>
    <dbReference type="NCBI Taxonomy" id="42672"/>
    <lineage>
        <taxon>Eukaryota</taxon>
        <taxon>Fungi</taxon>
        <taxon>Dikarya</taxon>
        <taxon>Ascomycota</taxon>
        <taxon>Pezizomycotina</taxon>
        <taxon>Sordariomycetes</taxon>
        <taxon>Hypocreomycetidae</taxon>
        <taxon>Hypocreales</taxon>
        <taxon>Nectriaceae</taxon>
        <taxon>Fusarium</taxon>
        <taxon>Fusarium fujikuroi species complex</taxon>
    </lineage>
</organism>
<evidence type="ECO:0000256" key="5">
    <source>
        <dbReference type="ARBA" id="ARBA00023274"/>
    </source>
</evidence>
<evidence type="ECO:0000256" key="8">
    <source>
        <dbReference type="SAM" id="Coils"/>
    </source>
</evidence>
<feature type="compositionally biased region" description="Gly residues" evidence="9">
    <location>
        <begin position="380"/>
        <end position="412"/>
    </location>
</feature>
<feature type="region of interest" description="Disordered" evidence="9">
    <location>
        <begin position="364"/>
        <end position="412"/>
    </location>
</feature>
<keyword evidence="2" id="KW-0809">Transit peptide</keyword>
<keyword evidence="3" id="KW-0689">Ribosomal protein</keyword>
<proteinExistence type="inferred from homology"/>
<feature type="compositionally biased region" description="Basic and acidic residues" evidence="9">
    <location>
        <begin position="364"/>
        <end position="379"/>
    </location>
</feature>
<dbReference type="PANTHER" id="PTHR28595:SF1">
    <property type="entry name" value="LARGE RIBOSOMAL SUBUNIT PROTEIN ML54"/>
    <property type="match status" value="1"/>
</dbReference>
<dbReference type="InterPro" id="IPR013870">
    <property type="entry name" value="Ribosomal_mL54"/>
</dbReference>
<dbReference type="EMBL" id="JAAOAO010000642">
    <property type="protein sequence ID" value="KAF5534256.1"/>
    <property type="molecule type" value="Genomic_DNA"/>
</dbReference>
<name>A0A8H5IGX5_9HYPO</name>
<sequence length="412" mass="45234">MPTPESEQFKAQKPTVPPTFNGVDYDDTKAFKAAEDALIREQWVGAMMTRLVGEELNKCYVREGVNHLENCGHLRERYLQLLKTNKIKGTKFLQQNYVDQKDQELDLAAKVHTSDKIAKLNHGRFSSSTFWRLPIGREADVLHLPSPLIGSPPTGRPKFLQNFEPRYASSPPNPPPAIMMFCTRCLRATSLRRSQPILRQFSTTTNFRSAEPQLSTPVTAVGEAQKDVPAARSSCAPGTVLNGLNYTKGGQDPVAKNDDEYPEWLWSCLDVLKKSADSADADAGDEFSKSKKQRKLAAKRQKTLEAKLLAEGNLEALAPKIPLQRQSINILGEENRGVEHNIEAAQKREELKKAMRKERRAKIKETNYLKSMDEPRERVVGGGGEGALGGAGTDPEGGGGGGGGRGAALGDA</sequence>
<comment type="caution">
    <text evidence="10">The sequence shown here is derived from an EMBL/GenBank/DDBJ whole genome shotgun (WGS) entry which is preliminary data.</text>
</comment>
<dbReference type="PANTHER" id="PTHR28595">
    <property type="entry name" value="39S RIBOSOMAL PROTEIN L54, MITOCHONDRIAL"/>
    <property type="match status" value="1"/>
</dbReference>
<evidence type="ECO:0000256" key="3">
    <source>
        <dbReference type="ARBA" id="ARBA00022980"/>
    </source>
</evidence>
<comment type="subcellular location">
    <subcellularLocation>
        <location evidence="1">Mitochondrion</location>
    </subcellularLocation>
</comment>
<keyword evidence="4" id="KW-0496">Mitochondrion</keyword>
<reference evidence="10 11" key="1">
    <citation type="submission" date="2020-05" db="EMBL/GenBank/DDBJ databases">
        <title>Identification and distribution of gene clusters putatively required for synthesis of sphingolipid metabolism inhibitors in phylogenetically diverse species of the filamentous fungus Fusarium.</title>
        <authorList>
            <person name="Kim H.-S."/>
            <person name="Busman M."/>
            <person name="Brown D.W."/>
            <person name="Divon H."/>
            <person name="Uhlig S."/>
            <person name="Proctor R.H."/>
        </authorList>
    </citation>
    <scope>NUCLEOTIDE SEQUENCE [LARGE SCALE GENOMIC DNA]</scope>
    <source>
        <strain evidence="10 11">NRRL 25196</strain>
    </source>
</reference>
<evidence type="ECO:0000256" key="7">
    <source>
        <dbReference type="ARBA" id="ARBA00035179"/>
    </source>
</evidence>
<dbReference type="GO" id="GO:0005762">
    <property type="term" value="C:mitochondrial large ribosomal subunit"/>
    <property type="evidence" value="ECO:0007669"/>
    <property type="project" value="TreeGrafter"/>
</dbReference>
<dbReference type="AlphaFoldDB" id="A0A8H5IGX5"/>
<feature type="coiled-coil region" evidence="8">
    <location>
        <begin position="328"/>
        <end position="364"/>
    </location>
</feature>
<evidence type="ECO:0000256" key="6">
    <source>
        <dbReference type="ARBA" id="ARBA00033752"/>
    </source>
</evidence>
<keyword evidence="5" id="KW-0687">Ribonucleoprotein</keyword>
<evidence type="ECO:0000313" key="10">
    <source>
        <dbReference type="EMBL" id="KAF5534256.1"/>
    </source>
</evidence>
<accession>A0A8H5IGX5</accession>
<gene>
    <name evidence="10" type="ORF">FNAPI_12444</name>
</gene>
<dbReference type="GO" id="GO:0003735">
    <property type="term" value="F:structural constituent of ribosome"/>
    <property type="evidence" value="ECO:0007669"/>
    <property type="project" value="TreeGrafter"/>
</dbReference>
<evidence type="ECO:0000256" key="9">
    <source>
        <dbReference type="SAM" id="MobiDB-lite"/>
    </source>
</evidence>